<sequence length="318" mass="35470">MLKKWITMLLCLLVIASFSACGSKKQENKPDESSEAVSSTDQTNQSDESPLKVYVTFNAMKEFVTAVGKDKVEVATIIPDGMEPHDFEPKAQDIAGLSSAKIFVYSGLGMEAWAEEAIKAADNTDLIIVEASKGADVIENTDQEEIEEHGQYDPHIWLSLKGAESEVKNIKDALVQADPSNKDYYEANCDDFISQLEDLYNEYNEKFQSVEKKSFVTGHAAFGYLCRDFGLEQNSVEDTFAEGEPSAQQLTELVEYCKENDVSTIFAEEMASQEVSQTLADEVGAKVDTIYTMESNEDDMTYLERMSDNLSKIYESLK</sequence>
<keyword evidence="3 6" id="KW-0732">Signal</keyword>
<evidence type="ECO:0000256" key="6">
    <source>
        <dbReference type="SAM" id="SignalP"/>
    </source>
</evidence>
<dbReference type="CDD" id="cd01017">
    <property type="entry name" value="AdcA"/>
    <property type="match status" value="1"/>
</dbReference>
<dbReference type="InterPro" id="IPR006127">
    <property type="entry name" value="ZnuA-like"/>
</dbReference>
<organism evidence="7 8">
    <name type="scientific">Kineothrix sedimenti</name>
    <dbReference type="NCBI Taxonomy" id="3123317"/>
    <lineage>
        <taxon>Bacteria</taxon>
        <taxon>Bacillati</taxon>
        <taxon>Bacillota</taxon>
        <taxon>Clostridia</taxon>
        <taxon>Lachnospirales</taxon>
        <taxon>Lachnospiraceae</taxon>
        <taxon>Kineothrix</taxon>
    </lineage>
</organism>
<comment type="similarity">
    <text evidence="1 4">Belongs to the bacterial solute-binding protein 9 family.</text>
</comment>
<name>A0ABZ3F0F9_9FIRM</name>
<dbReference type="Proteomes" id="UP001451571">
    <property type="component" value="Chromosome"/>
</dbReference>
<dbReference type="EMBL" id="CP146256">
    <property type="protein sequence ID" value="XAH75382.1"/>
    <property type="molecule type" value="Genomic_DNA"/>
</dbReference>
<proteinExistence type="inferred from homology"/>
<dbReference type="InterPro" id="IPR050492">
    <property type="entry name" value="Bact_metal-bind_prot9"/>
</dbReference>
<dbReference type="PRINTS" id="PR00691">
    <property type="entry name" value="ADHESINB"/>
</dbReference>
<keyword evidence="8" id="KW-1185">Reference proteome</keyword>
<feature type="compositionally biased region" description="Polar residues" evidence="5">
    <location>
        <begin position="35"/>
        <end position="46"/>
    </location>
</feature>
<dbReference type="InterPro" id="IPR006129">
    <property type="entry name" value="AdhesinB"/>
</dbReference>
<dbReference type="InterPro" id="IPR006128">
    <property type="entry name" value="Lipoprotein_PsaA-like"/>
</dbReference>
<feature type="region of interest" description="Disordered" evidence="5">
    <location>
        <begin position="24"/>
        <end position="46"/>
    </location>
</feature>
<gene>
    <name evidence="7" type="ORF">V6984_06395</name>
</gene>
<dbReference type="PROSITE" id="PS51257">
    <property type="entry name" value="PROKAR_LIPOPROTEIN"/>
    <property type="match status" value="1"/>
</dbReference>
<keyword evidence="2 4" id="KW-0813">Transport</keyword>
<evidence type="ECO:0000256" key="3">
    <source>
        <dbReference type="ARBA" id="ARBA00022729"/>
    </source>
</evidence>
<dbReference type="PANTHER" id="PTHR42953">
    <property type="entry name" value="HIGH-AFFINITY ZINC UPTAKE SYSTEM PROTEIN ZNUA-RELATED"/>
    <property type="match status" value="1"/>
</dbReference>
<evidence type="ECO:0000256" key="2">
    <source>
        <dbReference type="ARBA" id="ARBA00022448"/>
    </source>
</evidence>
<dbReference type="PANTHER" id="PTHR42953:SF3">
    <property type="entry name" value="HIGH-AFFINITY ZINC UPTAKE SYSTEM PROTEIN ZNUA"/>
    <property type="match status" value="1"/>
</dbReference>
<evidence type="ECO:0000256" key="4">
    <source>
        <dbReference type="RuleBase" id="RU003512"/>
    </source>
</evidence>
<dbReference type="RefSeq" id="WP_342758943.1">
    <property type="nucleotide sequence ID" value="NZ_CP146256.1"/>
</dbReference>
<feature type="chain" id="PRO_5046724691" evidence="6">
    <location>
        <begin position="20"/>
        <end position="318"/>
    </location>
</feature>
<reference evidence="7 8" key="1">
    <citation type="submission" date="2024-02" db="EMBL/GenBank/DDBJ databases">
        <title>Bacterial strain from lacustrine sediment.</title>
        <authorList>
            <person name="Petit C."/>
            <person name="Fadhlaoui K."/>
        </authorList>
    </citation>
    <scope>NUCLEOTIDE SEQUENCE [LARGE SCALE GENOMIC DNA]</scope>
    <source>
        <strain evidence="7 8">IPX-CK</strain>
    </source>
</reference>
<dbReference type="Pfam" id="PF01297">
    <property type="entry name" value="ZnuA"/>
    <property type="match status" value="1"/>
</dbReference>
<accession>A0ABZ3F0F9</accession>
<evidence type="ECO:0000313" key="7">
    <source>
        <dbReference type="EMBL" id="XAH75382.1"/>
    </source>
</evidence>
<evidence type="ECO:0000256" key="1">
    <source>
        <dbReference type="ARBA" id="ARBA00011028"/>
    </source>
</evidence>
<dbReference type="SUPFAM" id="SSF53807">
    <property type="entry name" value="Helical backbone' metal receptor"/>
    <property type="match status" value="1"/>
</dbReference>
<protein>
    <submittedName>
        <fullName evidence="7">Zinc ABC transporter substrate-binding protein</fullName>
    </submittedName>
</protein>
<dbReference type="Gene3D" id="3.40.50.1980">
    <property type="entry name" value="Nitrogenase molybdenum iron protein domain"/>
    <property type="match status" value="2"/>
</dbReference>
<evidence type="ECO:0000256" key="5">
    <source>
        <dbReference type="SAM" id="MobiDB-lite"/>
    </source>
</evidence>
<feature type="signal peptide" evidence="6">
    <location>
        <begin position="1"/>
        <end position="19"/>
    </location>
</feature>
<evidence type="ECO:0000313" key="8">
    <source>
        <dbReference type="Proteomes" id="UP001451571"/>
    </source>
</evidence>
<dbReference type="PRINTS" id="PR00690">
    <property type="entry name" value="ADHESNFAMILY"/>
</dbReference>